<dbReference type="PANTHER" id="PTHR43333">
    <property type="entry name" value="2-HACID_DH_C DOMAIN-CONTAINING PROTEIN"/>
    <property type="match status" value="1"/>
</dbReference>
<dbReference type="EMBL" id="JBHSXX010000001">
    <property type="protein sequence ID" value="MFC6867635.1"/>
    <property type="molecule type" value="Genomic_DNA"/>
</dbReference>
<name>A0ABW2BZ71_9PSEU</name>
<reference evidence="5" key="1">
    <citation type="journal article" date="2019" name="Int. J. Syst. Evol. Microbiol.">
        <title>The Global Catalogue of Microorganisms (GCM) 10K type strain sequencing project: providing services to taxonomists for standard genome sequencing and annotation.</title>
        <authorList>
            <consortium name="The Broad Institute Genomics Platform"/>
            <consortium name="The Broad Institute Genome Sequencing Center for Infectious Disease"/>
            <person name="Wu L."/>
            <person name="Ma J."/>
        </authorList>
    </citation>
    <scope>NUCLEOTIDE SEQUENCE [LARGE SCALE GENOMIC DNA]</scope>
    <source>
        <strain evidence="5">KCTC 32255</strain>
    </source>
</reference>
<evidence type="ECO:0000259" key="3">
    <source>
        <dbReference type="Pfam" id="PF02826"/>
    </source>
</evidence>
<keyword evidence="5" id="KW-1185">Reference proteome</keyword>
<dbReference type="RefSeq" id="WP_345401269.1">
    <property type="nucleotide sequence ID" value="NZ_BAABLA010000104.1"/>
</dbReference>
<evidence type="ECO:0000313" key="4">
    <source>
        <dbReference type="EMBL" id="MFC6867635.1"/>
    </source>
</evidence>
<evidence type="ECO:0000313" key="5">
    <source>
        <dbReference type="Proteomes" id="UP001596337"/>
    </source>
</evidence>
<sequence length="308" mass="33387">MEPVENAATVRYADAAGLPDALRGADILFVWDFLSTAVPDAWPSADRLRWLHIASAGVDPVMFPELRDSDVVLTNSRGVFDNPIAEYVLGLVIAFAKDFAGSLDLQRAGTWRHRETERVGGKRALIVGTGPIGRSIARMLTAAGLKVAGVGRRAREGDPDFGAVHASDDLAEHIGWADYVVAVAPLTEKTKGLFDRRVFAAMKPTARFINVGRGELVVTDDLIDALRADEVAGAALDVFETEPLPAESPLWTMDNVLLSPHMSGDVVGWKDTLAELFVANFEKWLAGERLDNVVDKKLGYVPMGAEPR</sequence>
<evidence type="ECO:0000256" key="2">
    <source>
        <dbReference type="ARBA" id="ARBA00023027"/>
    </source>
</evidence>
<dbReference type="InterPro" id="IPR006140">
    <property type="entry name" value="D-isomer_DH_NAD-bd"/>
</dbReference>
<dbReference type="SUPFAM" id="SSF52283">
    <property type="entry name" value="Formate/glycerate dehydrogenase catalytic domain-like"/>
    <property type="match status" value="1"/>
</dbReference>
<gene>
    <name evidence="4" type="ORF">ACFQGD_10785</name>
</gene>
<dbReference type="PROSITE" id="PS00671">
    <property type="entry name" value="D_2_HYDROXYACID_DH_3"/>
    <property type="match status" value="1"/>
</dbReference>
<comment type="caution">
    <text evidence="4">The sequence shown here is derived from an EMBL/GenBank/DDBJ whole genome shotgun (WGS) entry which is preliminary data.</text>
</comment>
<dbReference type="CDD" id="cd05300">
    <property type="entry name" value="2-Hacid_dh_1"/>
    <property type="match status" value="1"/>
</dbReference>
<dbReference type="SUPFAM" id="SSF51735">
    <property type="entry name" value="NAD(P)-binding Rossmann-fold domains"/>
    <property type="match status" value="1"/>
</dbReference>
<dbReference type="Pfam" id="PF02826">
    <property type="entry name" value="2-Hacid_dh_C"/>
    <property type="match status" value="1"/>
</dbReference>
<keyword evidence="1" id="KW-0560">Oxidoreductase</keyword>
<proteinExistence type="predicted"/>
<dbReference type="Proteomes" id="UP001596337">
    <property type="component" value="Unassembled WGS sequence"/>
</dbReference>
<protein>
    <submittedName>
        <fullName evidence="4">D-2-hydroxyacid dehydrogenase</fullName>
    </submittedName>
</protein>
<keyword evidence="2" id="KW-0520">NAD</keyword>
<evidence type="ECO:0000256" key="1">
    <source>
        <dbReference type="ARBA" id="ARBA00023002"/>
    </source>
</evidence>
<dbReference type="InterPro" id="IPR036291">
    <property type="entry name" value="NAD(P)-bd_dom_sf"/>
</dbReference>
<feature type="domain" description="D-isomer specific 2-hydroxyacid dehydrogenase NAD-binding" evidence="3">
    <location>
        <begin position="89"/>
        <end position="263"/>
    </location>
</feature>
<accession>A0ABW2BZ71</accession>
<organism evidence="4 5">
    <name type="scientific">Haloechinothrix salitolerans</name>
    <dbReference type="NCBI Taxonomy" id="926830"/>
    <lineage>
        <taxon>Bacteria</taxon>
        <taxon>Bacillati</taxon>
        <taxon>Actinomycetota</taxon>
        <taxon>Actinomycetes</taxon>
        <taxon>Pseudonocardiales</taxon>
        <taxon>Pseudonocardiaceae</taxon>
        <taxon>Haloechinothrix</taxon>
    </lineage>
</organism>
<dbReference type="Gene3D" id="3.40.50.720">
    <property type="entry name" value="NAD(P)-binding Rossmann-like Domain"/>
    <property type="match status" value="2"/>
</dbReference>
<dbReference type="InterPro" id="IPR029753">
    <property type="entry name" value="D-isomer_DH_CS"/>
</dbReference>
<dbReference type="PANTHER" id="PTHR43333:SF1">
    <property type="entry name" value="D-ISOMER SPECIFIC 2-HYDROXYACID DEHYDROGENASE NAD-BINDING DOMAIN-CONTAINING PROTEIN"/>
    <property type="match status" value="1"/>
</dbReference>